<comment type="caution">
    <text evidence="8">The sequence shown here is derived from an EMBL/GenBank/DDBJ whole genome shotgun (WGS) entry which is preliminary data.</text>
</comment>
<comment type="similarity">
    <text evidence="2">Belongs to the ABC transporter superfamily.</text>
</comment>
<dbReference type="GO" id="GO:0016887">
    <property type="term" value="F:ATP hydrolysis activity"/>
    <property type="evidence" value="ECO:0007669"/>
    <property type="project" value="InterPro"/>
</dbReference>
<dbReference type="GO" id="GO:0015423">
    <property type="term" value="F:ABC-type maltose transporter activity"/>
    <property type="evidence" value="ECO:0007669"/>
    <property type="project" value="TreeGrafter"/>
</dbReference>
<dbReference type="InterPro" id="IPR027417">
    <property type="entry name" value="P-loop_NTPase"/>
</dbReference>
<feature type="domain" description="ABC transporter" evidence="7">
    <location>
        <begin position="4"/>
        <end position="234"/>
    </location>
</feature>
<evidence type="ECO:0000256" key="5">
    <source>
        <dbReference type="ARBA" id="ARBA00022741"/>
    </source>
</evidence>
<dbReference type="PROSITE" id="PS50893">
    <property type="entry name" value="ABC_TRANSPORTER_2"/>
    <property type="match status" value="1"/>
</dbReference>
<dbReference type="PROSITE" id="PS00211">
    <property type="entry name" value="ABC_TRANSPORTER_1"/>
    <property type="match status" value="1"/>
</dbReference>
<gene>
    <name evidence="8" type="ORF">CPY51_21135</name>
</gene>
<dbReference type="InterPro" id="IPR003593">
    <property type="entry name" value="AAA+_ATPase"/>
</dbReference>
<keyword evidence="3" id="KW-0813">Transport</keyword>
<keyword evidence="9" id="KW-1185">Reference proteome</keyword>
<keyword evidence="4" id="KW-0997">Cell inner membrane</keyword>
<dbReference type="InterPro" id="IPR013611">
    <property type="entry name" value="Transp-assoc_OB_typ2"/>
</dbReference>
<evidence type="ECO:0000256" key="3">
    <source>
        <dbReference type="ARBA" id="ARBA00022448"/>
    </source>
</evidence>
<sequence length="356" mass="38882">MGDVTLQNIRKSYGAVEIIRDVSLEISQGEFVVLVGPSGCGKSTLLRCIAGLEKIADGKLIIDGEDMTAATPSERGVAMVFQSYALYPHMTVAENIGFGLRIAGTPKPAITEKVLDISKLLKLDHLLHRKPKALSGGQRQRVAIGRALARNPRVFLFDEPLSNLDAALRAEMRVELAKLHHRLGSTMIYVTHDQVEAMTLADRIVVMRDGRIEQEGRPLDLFNKPVNKFVASFLGQPPMNFIEVESIARDVNGSVAEFKDGSTIRLPQMTATIPRSKITLGIRPDDFVIGSTDGFTFRTEVVEHLGDETLCYGVVSDGQPLTAKFKGQAPIKSGEILLLSTNGKHIHQFDLEGAAV</sequence>
<dbReference type="SUPFAM" id="SSF52540">
    <property type="entry name" value="P-loop containing nucleoside triphosphate hydrolases"/>
    <property type="match status" value="1"/>
</dbReference>
<accession>A0A2W4D190</accession>
<dbReference type="GO" id="GO:0005524">
    <property type="term" value="F:ATP binding"/>
    <property type="evidence" value="ECO:0007669"/>
    <property type="project" value="UniProtKB-KW"/>
</dbReference>
<evidence type="ECO:0000256" key="2">
    <source>
        <dbReference type="ARBA" id="ARBA00005417"/>
    </source>
</evidence>
<dbReference type="InterPro" id="IPR003439">
    <property type="entry name" value="ABC_transporter-like_ATP-bd"/>
</dbReference>
<keyword evidence="4" id="KW-1003">Cell membrane</keyword>
<dbReference type="Gene3D" id="2.40.50.100">
    <property type="match status" value="1"/>
</dbReference>
<comment type="subcellular location">
    <subcellularLocation>
        <location evidence="1">Cell inner membrane</location>
        <topology evidence="1">Peripheral membrane protein</topology>
    </subcellularLocation>
</comment>
<dbReference type="InterPro" id="IPR012340">
    <property type="entry name" value="NA-bd_OB-fold"/>
</dbReference>
<evidence type="ECO:0000313" key="8">
    <source>
        <dbReference type="EMBL" id="PZM11264.1"/>
    </source>
</evidence>
<dbReference type="PANTHER" id="PTHR43875:SF3">
    <property type="entry name" value="MALTOSE_MALTODEXTRIN IMPORT ATP-BINDING PROTEIN MALK"/>
    <property type="match status" value="1"/>
</dbReference>
<dbReference type="SUPFAM" id="SSF50331">
    <property type="entry name" value="MOP-like"/>
    <property type="match status" value="1"/>
</dbReference>
<dbReference type="InterPro" id="IPR015855">
    <property type="entry name" value="ABC_transpr_MalK-like"/>
</dbReference>
<dbReference type="InterPro" id="IPR017871">
    <property type="entry name" value="ABC_transporter-like_CS"/>
</dbReference>
<dbReference type="NCBIfam" id="NF008653">
    <property type="entry name" value="PRK11650.1"/>
    <property type="match status" value="1"/>
</dbReference>
<keyword evidence="5" id="KW-0547">Nucleotide-binding</keyword>
<dbReference type="PANTHER" id="PTHR43875">
    <property type="entry name" value="MALTODEXTRIN IMPORT ATP-BINDING PROTEIN MSMX"/>
    <property type="match status" value="1"/>
</dbReference>
<protein>
    <submittedName>
        <fullName evidence="8">ABC transporter</fullName>
    </submittedName>
</protein>
<dbReference type="OrthoDB" id="9802264at2"/>
<dbReference type="InterPro" id="IPR047641">
    <property type="entry name" value="ABC_transpr_MalK/UgpC-like"/>
</dbReference>
<dbReference type="GO" id="GO:1990060">
    <property type="term" value="C:maltose transport complex"/>
    <property type="evidence" value="ECO:0007669"/>
    <property type="project" value="TreeGrafter"/>
</dbReference>
<dbReference type="SMART" id="SM00382">
    <property type="entry name" value="AAA"/>
    <property type="match status" value="1"/>
</dbReference>
<dbReference type="Proteomes" id="UP000248925">
    <property type="component" value="Unassembled WGS sequence"/>
</dbReference>
<dbReference type="GO" id="GO:0055052">
    <property type="term" value="C:ATP-binding cassette (ABC) transporter complex, substrate-binding subunit-containing"/>
    <property type="evidence" value="ECO:0007669"/>
    <property type="project" value="TreeGrafter"/>
</dbReference>
<evidence type="ECO:0000313" key="9">
    <source>
        <dbReference type="Proteomes" id="UP000248925"/>
    </source>
</evidence>
<reference evidence="8 9" key="1">
    <citation type="journal article" date="2018" name="Sci. Rep.">
        <title>Rhizobium tumorigenes sp. nov., a novel plant tumorigenic bacterium isolated from cane gall tumors on thornless blackberry.</title>
        <authorList>
            <person name="Kuzmanovi N."/>
            <person name="Smalla K."/>
            <person name="Gronow S."/>
            <person name="PuBawska J."/>
        </authorList>
    </citation>
    <scope>NUCLEOTIDE SEQUENCE [LARGE SCALE GENOMIC DNA]</scope>
    <source>
        <strain evidence="8 9">CCBAU 85046</strain>
    </source>
</reference>
<keyword evidence="4" id="KW-0472">Membrane</keyword>
<keyword evidence="6" id="KW-0067">ATP-binding</keyword>
<proteinExistence type="inferred from homology"/>
<dbReference type="Pfam" id="PF00005">
    <property type="entry name" value="ABC_tran"/>
    <property type="match status" value="1"/>
</dbReference>
<evidence type="ECO:0000256" key="1">
    <source>
        <dbReference type="ARBA" id="ARBA00004417"/>
    </source>
</evidence>
<organism evidence="8 9">
    <name type="scientific">Rhizobium tubonense</name>
    <dbReference type="NCBI Taxonomy" id="484088"/>
    <lineage>
        <taxon>Bacteria</taxon>
        <taxon>Pseudomonadati</taxon>
        <taxon>Pseudomonadota</taxon>
        <taxon>Alphaproteobacteria</taxon>
        <taxon>Hyphomicrobiales</taxon>
        <taxon>Rhizobiaceae</taxon>
        <taxon>Rhizobium/Agrobacterium group</taxon>
        <taxon>Rhizobium</taxon>
    </lineage>
</organism>
<dbReference type="Pfam" id="PF08402">
    <property type="entry name" value="TOBE_2"/>
    <property type="match status" value="1"/>
</dbReference>
<dbReference type="Gene3D" id="3.40.50.300">
    <property type="entry name" value="P-loop containing nucleotide triphosphate hydrolases"/>
    <property type="match status" value="1"/>
</dbReference>
<dbReference type="InterPro" id="IPR008995">
    <property type="entry name" value="Mo/tungstate-bd_C_term_dom"/>
</dbReference>
<name>A0A2W4D190_9HYPH</name>
<dbReference type="CDD" id="cd03301">
    <property type="entry name" value="ABC_MalK_N"/>
    <property type="match status" value="1"/>
</dbReference>
<dbReference type="EMBL" id="PCDP01000040">
    <property type="protein sequence ID" value="PZM11264.1"/>
    <property type="molecule type" value="Genomic_DNA"/>
</dbReference>
<dbReference type="AlphaFoldDB" id="A0A2W4D190"/>
<evidence type="ECO:0000256" key="4">
    <source>
        <dbReference type="ARBA" id="ARBA00022519"/>
    </source>
</evidence>
<dbReference type="FunFam" id="3.40.50.300:FF:000042">
    <property type="entry name" value="Maltose/maltodextrin ABC transporter, ATP-binding protein"/>
    <property type="match status" value="1"/>
</dbReference>
<dbReference type="Gene3D" id="2.40.50.140">
    <property type="entry name" value="Nucleic acid-binding proteins"/>
    <property type="match status" value="1"/>
</dbReference>
<evidence type="ECO:0000256" key="6">
    <source>
        <dbReference type="ARBA" id="ARBA00022840"/>
    </source>
</evidence>
<evidence type="ECO:0000259" key="7">
    <source>
        <dbReference type="PROSITE" id="PS50893"/>
    </source>
</evidence>
<dbReference type="RefSeq" id="WP_111162201.1">
    <property type="nucleotide sequence ID" value="NZ_PCDP01000040.1"/>
</dbReference>